<keyword evidence="4" id="KW-1185">Reference proteome</keyword>
<name>C6A2L8_THESM</name>
<proteinExistence type="predicted"/>
<keyword evidence="1" id="KW-0812">Transmembrane</keyword>
<gene>
    <name evidence="3" type="ordered locus">TSIB_0802</name>
</gene>
<keyword evidence="1" id="KW-0472">Membrane</keyword>
<dbReference type="EMBL" id="CP001463">
    <property type="protein sequence ID" value="ACS89863.1"/>
    <property type="molecule type" value="Genomic_DNA"/>
</dbReference>
<accession>C6A2L8</accession>
<organism evidence="3 4">
    <name type="scientific">Thermococcus sibiricus (strain DSM 12597 / MM 739)</name>
    <dbReference type="NCBI Taxonomy" id="604354"/>
    <lineage>
        <taxon>Archaea</taxon>
        <taxon>Methanobacteriati</taxon>
        <taxon>Methanobacteriota</taxon>
        <taxon>Thermococci</taxon>
        <taxon>Thermococcales</taxon>
        <taxon>Thermococcaceae</taxon>
        <taxon>Thermococcus</taxon>
    </lineage>
</organism>
<evidence type="ECO:0000313" key="3">
    <source>
        <dbReference type="EMBL" id="ACS89863.1"/>
    </source>
</evidence>
<dbReference type="GO" id="GO:0016020">
    <property type="term" value="C:membrane"/>
    <property type="evidence" value="ECO:0007669"/>
    <property type="project" value="InterPro"/>
</dbReference>
<dbReference type="KEGG" id="tsi:TSIB_0802"/>
<dbReference type="Pfam" id="PF00892">
    <property type="entry name" value="EamA"/>
    <property type="match status" value="1"/>
</dbReference>
<evidence type="ECO:0000259" key="2">
    <source>
        <dbReference type="Pfam" id="PF00892"/>
    </source>
</evidence>
<dbReference type="InterPro" id="IPR000620">
    <property type="entry name" value="EamA_dom"/>
</dbReference>
<feature type="transmembrane region" description="Helical" evidence="1">
    <location>
        <begin position="52"/>
        <end position="75"/>
    </location>
</feature>
<dbReference type="STRING" id="604354.TSIB_0802"/>
<dbReference type="InterPro" id="IPR037185">
    <property type="entry name" value="EmrE-like"/>
</dbReference>
<dbReference type="Proteomes" id="UP000009079">
    <property type="component" value="Chromosome"/>
</dbReference>
<evidence type="ECO:0000313" key="4">
    <source>
        <dbReference type="Proteomes" id="UP000009079"/>
    </source>
</evidence>
<feature type="domain" description="EamA" evidence="2">
    <location>
        <begin position="30"/>
        <end position="121"/>
    </location>
</feature>
<dbReference type="eggNOG" id="arCOG00272">
    <property type="taxonomic scope" value="Archaea"/>
</dbReference>
<dbReference type="HOGENOM" id="CLU_2021635_0_0_2"/>
<keyword evidence="1" id="KW-1133">Transmembrane helix</keyword>
<dbReference type="SUPFAM" id="SSF103481">
    <property type="entry name" value="Multidrug resistance efflux transporter EmrE"/>
    <property type="match status" value="1"/>
</dbReference>
<reference evidence="3 4" key="1">
    <citation type="journal article" date="2009" name="Appl. Environ. Microbiol.">
        <title>Metabolic versatility and indigenous origin of the archaeon Thermococcus sibiricus, isolated from a siberian oil reservoir, as revealed by genome analysis.</title>
        <authorList>
            <person name="Mardanov A.V."/>
            <person name="Ravin N.V."/>
            <person name="Svetlitchnyi V.A."/>
            <person name="Beletsky A.V."/>
            <person name="Miroshnichenko M.L."/>
            <person name="Bonch-Osmolovskaya E.A."/>
            <person name="Skryabin K.G."/>
        </authorList>
    </citation>
    <scope>NUCLEOTIDE SEQUENCE [LARGE SCALE GENOMIC DNA]</scope>
    <source>
        <strain evidence="4">DSM 12597 / MM 739</strain>
    </source>
</reference>
<sequence length="122" mass="13568">MSSFGLHNCFKLNVSYYPYEHNTWCSAGDLSGFFIGFGSVFSKILMKTITPFAINIIRLIIGGVFYFVALLYLGFPSFSREVWAILILSGILGFTVADWMFLEGINYLGVSRASLLLTSSPP</sequence>
<feature type="transmembrane region" description="Helical" evidence="1">
    <location>
        <begin position="81"/>
        <end position="102"/>
    </location>
</feature>
<evidence type="ECO:0000256" key="1">
    <source>
        <dbReference type="SAM" id="Phobius"/>
    </source>
</evidence>
<protein>
    <recommendedName>
        <fullName evidence="2">EamA domain-containing protein</fullName>
    </recommendedName>
</protein>
<dbReference type="AlphaFoldDB" id="C6A2L8"/>